<keyword evidence="1" id="KW-0732">Signal</keyword>
<organism evidence="2 3">
    <name type="scientific">Knufia fluminis</name>
    <dbReference type="NCBI Taxonomy" id="191047"/>
    <lineage>
        <taxon>Eukaryota</taxon>
        <taxon>Fungi</taxon>
        <taxon>Dikarya</taxon>
        <taxon>Ascomycota</taxon>
        <taxon>Pezizomycotina</taxon>
        <taxon>Eurotiomycetes</taxon>
        <taxon>Chaetothyriomycetidae</taxon>
        <taxon>Chaetothyriales</taxon>
        <taxon>Trichomeriaceae</taxon>
        <taxon>Knufia</taxon>
    </lineage>
</organism>
<name>A0AAN8EBT1_9EURO</name>
<sequence>MVSATTSTLLIAGTVLTLIQPCPAPVVAAGIAAGAGIATAAGTAVIAGASVAQAAQKRDLDSFSGGVQTTGQAQITIASDGTMQVSGLSGTGIEDVVNKWNSYPNITALEAAYGKVAMVDTDSLMIWDYPAVMADFVMWGLPDASAPLSSGESSTPPFFFNPGPFRSDNADQVPRITRVNGPDAAVTDAVTGPTGRFNAAARKA</sequence>
<keyword evidence="3" id="KW-1185">Reference proteome</keyword>
<accession>A0AAN8EBT1</accession>
<comment type="caution">
    <text evidence="2">The sequence shown here is derived from an EMBL/GenBank/DDBJ whole genome shotgun (WGS) entry which is preliminary data.</text>
</comment>
<feature type="signal peptide" evidence="1">
    <location>
        <begin position="1"/>
        <end position="24"/>
    </location>
</feature>
<proteinExistence type="predicted"/>
<evidence type="ECO:0000313" key="2">
    <source>
        <dbReference type="EMBL" id="KAK5951734.1"/>
    </source>
</evidence>
<feature type="chain" id="PRO_5043037719" evidence="1">
    <location>
        <begin position="25"/>
        <end position="204"/>
    </location>
</feature>
<evidence type="ECO:0000313" key="3">
    <source>
        <dbReference type="Proteomes" id="UP001316803"/>
    </source>
</evidence>
<evidence type="ECO:0000256" key="1">
    <source>
        <dbReference type="SAM" id="SignalP"/>
    </source>
</evidence>
<dbReference type="AlphaFoldDB" id="A0AAN8EBT1"/>
<dbReference type="Proteomes" id="UP001316803">
    <property type="component" value="Unassembled WGS sequence"/>
</dbReference>
<dbReference type="EMBL" id="JAKLMC020000019">
    <property type="protein sequence ID" value="KAK5951734.1"/>
    <property type="molecule type" value="Genomic_DNA"/>
</dbReference>
<protein>
    <submittedName>
        <fullName evidence="2">Uncharacterized protein</fullName>
    </submittedName>
</protein>
<gene>
    <name evidence="2" type="ORF">OHC33_007413</name>
</gene>
<reference evidence="2 3" key="1">
    <citation type="submission" date="2022-12" db="EMBL/GenBank/DDBJ databases">
        <title>Genomic features and morphological characterization of a novel Knufia sp. strain isolated from spacecraft assembly facility.</title>
        <authorList>
            <person name="Teixeira M."/>
            <person name="Chander A.M."/>
            <person name="Stajich J.E."/>
            <person name="Venkateswaran K."/>
        </authorList>
    </citation>
    <scope>NUCLEOTIDE SEQUENCE [LARGE SCALE GENOMIC DNA]</scope>
    <source>
        <strain evidence="2 3">FJI-L2-BK-P2</strain>
    </source>
</reference>